<feature type="binding site" evidence="8">
    <location>
        <position position="112"/>
    </location>
    <ligand>
        <name>Zn(2+)</name>
        <dbReference type="ChEBI" id="CHEBI:29105"/>
        <note>catalytic</note>
    </ligand>
</feature>
<dbReference type="PROSITE" id="PS00903">
    <property type="entry name" value="CYT_DCMP_DEAMINASES_1"/>
    <property type="match status" value="1"/>
</dbReference>
<dbReference type="PRINTS" id="PR00111">
    <property type="entry name" value="ABHYDROLASE"/>
</dbReference>
<dbReference type="GO" id="GO:0052717">
    <property type="term" value="F:tRNA-specific adenosine-34 deaminase activity"/>
    <property type="evidence" value="ECO:0007669"/>
    <property type="project" value="UniProtKB-UniRule"/>
</dbReference>
<comment type="catalytic activity">
    <reaction evidence="7 8">
        <text>adenosine(34) in tRNA + H2O + H(+) = inosine(34) in tRNA + NH4(+)</text>
        <dbReference type="Rhea" id="RHEA:43168"/>
        <dbReference type="Rhea" id="RHEA-COMP:10373"/>
        <dbReference type="Rhea" id="RHEA-COMP:10374"/>
        <dbReference type="ChEBI" id="CHEBI:15377"/>
        <dbReference type="ChEBI" id="CHEBI:15378"/>
        <dbReference type="ChEBI" id="CHEBI:28938"/>
        <dbReference type="ChEBI" id="CHEBI:74411"/>
        <dbReference type="ChEBI" id="CHEBI:82852"/>
        <dbReference type="EC" id="3.5.4.33"/>
    </reaction>
</comment>
<comment type="cofactor">
    <cofactor evidence="8">
        <name>Zn(2+)</name>
        <dbReference type="ChEBI" id="CHEBI:29105"/>
    </cofactor>
    <text evidence="8">Binds 1 zinc ion per subunit.</text>
</comment>
<dbReference type="NCBIfam" id="NF008113">
    <property type="entry name" value="PRK10860.1"/>
    <property type="match status" value="1"/>
</dbReference>
<feature type="binding site" evidence="8">
    <location>
        <position position="82"/>
    </location>
    <ligand>
        <name>Zn(2+)</name>
        <dbReference type="ChEBI" id="CHEBI:29105"/>
        <note>catalytic</note>
    </ligand>
</feature>
<evidence type="ECO:0000256" key="3">
    <source>
        <dbReference type="ARBA" id="ARBA00022694"/>
    </source>
</evidence>
<evidence type="ECO:0000259" key="10">
    <source>
        <dbReference type="PROSITE" id="PS51747"/>
    </source>
</evidence>
<dbReference type="Pfam" id="PF14437">
    <property type="entry name" value="MafB19-deam"/>
    <property type="match status" value="1"/>
</dbReference>
<dbReference type="Gene3D" id="3.40.140.10">
    <property type="entry name" value="Cytidine Deaminase, domain 2"/>
    <property type="match status" value="1"/>
</dbReference>
<dbReference type="EMBL" id="JAWWMZ010000002">
    <property type="protein sequence ID" value="MDX4952696.1"/>
    <property type="molecule type" value="Genomic_DNA"/>
</dbReference>
<dbReference type="Pfam" id="PF00561">
    <property type="entry name" value="Abhydrolase_1"/>
    <property type="match status" value="1"/>
</dbReference>
<dbReference type="InterPro" id="IPR016192">
    <property type="entry name" value="APOBEC/CMP_deaminase_Zn-bd"/>
</dbReference>
<comment type="function">
    <text evidence="8">Catalyzes the deamination of adenosine to inosine at the wobble position 34 of tRNA(Arg2).</text>
</comment>
<dbReference type="RefSeq" id="WP_319071973.1">
    <property type="nucleotide sequence ID" value="NZ_JAWWMZ010000002.1"/>
</dbReference>
<comment type="caution">
    <text evidence="11">The sequence shown here is derived from an EMBL/GenBank/DDBJ whole genome shotgun (WGS) entry which is preliminary data.</text>
</comment>
<evidence type="ECO:0000313" key="11">
    <source>
        <dbReference type="EMBL" id="MDX4952696.1"/>
    </source>
</evidence>
<dbReference type="Proteomes" id="UP001287445">
    <property type="component" value="Unassembled WGS sequence"/>
</dbReference>
<evidence type="ECO:0000256" key="4">
    <source>
        <dbReference type="ARBA" id="ARBA00022723"/>
    </source>
</evidence>
<keyword evidence="5 8" id="KW-0378">Hydrolase</keyword>
<sequence length="481" mass="52043">MRRACASRCPDPQSPGHCDTLTAEHRPLPQADDEAWMRAALELARAAAQAGEVPVGAIIVKDGAIVGQGRNAPVAQGDPTAHAEVLALRDAAARLGNYRLDDCTLYVTLEPCTMCSGAMLHARLGRVVYGAAEPRTGAAGSVLDVFALPQINHHTQVTRGVLAGECAALMSDFFRTRRAEQRAAQPHPLKDTALRHADSTFGDFAQPQWRSDLPALAGLRLAVVDEGPRDAPLTWLCLHGSPSWGRLFQPMLPGWLQAGHRVVVPDLPGFGRSDQPKKEKAHSAAWHVQVLRELVLALDLRNIVLVGHDDGARLGLAVAQAEPARFCGAWLMNAWPAGPAPDACVQWFAQAARKPSWPVGRAMHEVGDVGEVGGEAGAQPQAWNLPFSQPGHRAALQAWPRVQAEMPPLPMELLVQWSRQQRLWVQGGEHDALLPAPAWRQAWLQALPQLPPAQLRLSPCGHWVPLCAAGMVADAVEYFRP</sequence>
<dbReference type="InterPro" id="IPR028883">
    <property type="entry name" value="tRNA_aden_deaminase"/>
</dbReference>
<dbReference type="SUPFAM" id="SSF53927">
    <property type="entry name" value="Cytidine deaminase-like"/>
    <property type="match status" value="1"/>
</dbReference>
<evidence type="ECO:0000256" key="1">
    <source>
        <dbReference type="ARBA" id="ARBA00010669"/>
    </source>
</evidence>
<dbReference type="SUPFAM" id="SSF53474">
    <property type="entry name" value="alpha/beta-Hydrolases"/>
    <property type="match status" value="1"/>
</dbReference>
<comment type="subunit">
    <text evidence="2 8">Homodimer.</text>
</comment>
<reference evidence="11" key="1">
    <citation type="submission" date="2023-11" db="EMBL/GenBank/DDBJ databases">
        <title>Identification and selenium tolerance of Delftia acidovorans R3-25.</title>
        <authorList>
            <person name="Zhang S."/>
            <person name="Liu Y."/>
            <person name="Guo Y."/>
        </authorList>
    </citation>
    <scope>NUCLEOTIDE SEQUENCE</scope>
    <source>
        <strain evidence="11">R3-25</strain>
    </source>
</reference>
<dbReference type="EC" id="3.5.4.33" evidence="8"/>
<dbReference type="CDD" id="cd01285">
    <property type="entry name" value="nucleoside_deaminase"/>
    <property type="match status" value="1"/>
</dbReference>
<feature type="binding site" evidence="8">
    <location>
        <position position="115"/>
    </location>
    <ligand>
        <name>Zn(2+)</name>
        <dbReference type="ChEBI" id="CHEBI:29105"/>
        <note>catalytic</note>
    </ligand>
</feature>
<evidence type="ECO:0000256" key="6">
    <source>
        <dbReference type="ARBA" id="ARBA00022833"/>
    </source>
</evidence>
<evidence type="ECO:0000256" key="9">
    <source>
        <dbReference type="SAM" id="MobiDB-lite"/>
    </source>
</evidence>
<accession>A0AAJ2V8R5</accession>
<dbReference type="InterPro" id="IPR002125">
    <property type="entry name" value="CMP_dCMP_dom"/>
</dbReference>
<gene>
    <name evidence="8 11" type="primary">tadA</name>
    <name evidence="11" type="ORF">SGN30_04585</name>
</gene>
<dbReference type="GO" id="GO:0008270">
    <property type="term" value="F:zinc ion binding"/>
    <property type="evidence" value="ECO:0007669"/>
    <property type="project" value="UniProtKB-UniRule"/>
</dbReference>
<keyword evidence="6 8" id="KW-0862">Zinc</keyword>
<dbReference type="PANTHER" id="PTHR11079">
    <property type="entry name" value="CYTOSINE DEAMINASE FAMILY MEMBER"/>
    <property type="match status" value="1"/>
</dbReference>
<dbReference type="PROSITE" id="PS51747">
    <property type="entry name" value="CYT_DCMP_DEAMINASES_2"/>
    <property type="match status" value="1"/>
</dbReference>
<evidence type="ECO:0000256" key="8">
    <source>
        <dbReference type="HAMAP-Rule" id="MF_00972"/>
    </source>
</evidence>
<dbReference type="InterPro" id="IPR029058">
    <property type="entry name" value="AB_hydrolase_fold"/>
</dbReference>
<dbReference type="InterPro" id="IPR016193">
    <property type="entry name" value="Cytidine_deaminase-like"/>
</dbReference>
<evidence type="ECO:0000313" key="12">
    <source>
        <dbReference type="Proteomes" id="UP001287445"/>
    </source>
</evidence>
<comment type="similarity">
    <text evidence="1">Belongs to the cytidine and deoxycytidylate deaminase family. ADAT2 subfamily.</text>
</comment>
<evidence type="ECO:0000256" key="5">
    <source>
        <dbReference type="ARBA" id="ARBA00022801"/>
    </source>
</evidence>
<dbReference type="InterPro" id="IPR000073">
    <property type="entry name" value="AB_hydrolase_1"/>
</dbReference>
<proteinExistence type="inferred from homology"/>
<dbReference type="PANTHER" id="PTHR11079:SF202">
    <property type="entry name" value="TRNA-SPECIFIC ADENOSINE DEAMINASE"/>
    <property type="match status" value="1"/>
</dbReference>
<keyword evidence="4 8" id="KW-0479">Metal-binding</keyword>
<dbReference type="InterPro" id="IPR000639">
    <property type="entry name" value="Epox_hydrolase-like"/>
</dbReference>
<evidence type="ECO:0000256" key="2">
    <source>
        <dbReference type="ARBA" id="ARBA00011738"/>
    </source>
</evidence>
<dbReference type="InterPro" id="IPR058535">
    <property type="entry name" value="MafB19-deam"/>
</dbReference>
<keyword evidence="3 8" id="KW-0819">tRNA processing</keyword>
<dbReference type="HAMAP" id="MF_00972">
    <property type="entry name" value="tRNA_aden_deaminase"/>
    <property type="match status" value="1"/>
</dbReference>
<dbReference type="AlphaFoldDB" id="A0AAJ2V8R5"/>
<organism evidence="11 12">
    <name type="scientific">Delftia acidovorans</name>
    <name type="common">Pseudomonas acidovorans</name>
    <name type="synonym">Comamonas acidovorans</name>
    <dbReference type="NCBI Taxonomy" id="80866"/>
    <lineage>
        <taxon>Bacteria</taxon>
        <taxon>Pseudomonadati</taxon>
        <taxon>Pseudomonadota</taxon>
        <taxon>Betaproteobacteria</taxon>
        <taxon>Burkholderiales</taxon>
        <taxon>Comamonadaceae</taxon>
        <taxon>Delftia</taxon>
    </lineage>
</organism>
<feature type="region of interest" description="Disordered" evidence="9">
    <location>
        <begin position="1"/>
        <end position="22"/>
    </location>
</feature>
<dbReference type="PRINTS" id="PR00412">
    <property type="entry name" value="EPOXHYDRLASE"/>
</dbReference>
<dbReference type="Gene3D" id="3.40.50.1820">
    <property type="entry name" value="alpha/beta hydrolase"/>
    <property type="match status" value="1"/>
</dbReference>
<name>A0AAJ2V8R5_DELAC</name>
<feature type="active site" description="Proton donor" evidence="8">
    <location>
        <position position="84"/>
    </location>
</feature>
<evidence type="ECO:0000256" key="7">
    <source>
        <dbReference type="ARBA" id="ARBA00048045"/>
    </source>
</evidence>
<dbReference type="GO" id="GO:0002100">
    <property type="term" value="P:tRNA wobble adenosine to inosine editing"/>
    <property type="evidence" value="ECO:0007669"/>
    <property type="project" value="UniProtKB-UniRule"/>
</dbReference>
<dbReference type="FunFam" id="3.40.140.10:FF:000005">
    <property type="entry name" value="tRNA-specific adenosine deaminase"/>
    <property type="match status" value="1"/>
</dbReference>
<feature type="domain" description="CMP/dCMP-type deaminase" evidence="10">
    <location>
        <begin position="31"/>
        <end position="143"/>
    </location>
</feature>
<protein>
    <recommendedName>
        <fullName evidence="8">tRNA-specific adenosine deaminase</fullName>
        <ecNumber evidence="8">3.5.4.33</ecNumber>
    </recommendedName>
</protein>